<dbReference type="InterPro" id="IPR024079">
    <property type="entry name" value="MetalloPept_cat_dom_sf"/>
</dbReference>
<dbReference type="InterPro" id="IPR024077">
    <property type="entry name" value="Neurolysin/TOP_dom2"/>
</dbReference>
<evidence type="ECO:0000259" key="9">
    <source>
        <dbReference type="Pfam" id="PF01432"/>
    </source>
</evidence>
<protein>
    <submittedName>
        <fullName evidence="10">M3 family metallopeptidase</fullName>
    </submittedName>
</protein>
<dbReference type="InterPro" id="IPR045090">
    <property type="entry name" value="Pept_M3A_M3B"/>
</dbReference>
<keyword evidence="8" id="KW-0732">Signal</keyword>
<sequence>MRKNLITIAIGTLFVLGGCSAPANNNTASSVTTTQSQASNVLLQTSPLQYHAPQYDKVVEADYLPAFRIAIKQSNAEIEQIVNNPAPVNFDNTLGAFERSGQLLTRVSSMFFNMSSLMSNDNMVAIQNEILPDLTAHEDNVFMNKKLFARVSELYQQKDQLKGEEKRLTEFYYNNFVRAGAKLTAAEQAKVRQINGELAKSTSAYGQNILSSFKNDVVLVTDVKELDGLSADEIASLKAEATNAGKSGYMITLVNTTGQPILAQLNNRALRERIWKVSTERATKTNGPLVIKLAKLRAEKAALLGYKNWASYSVANQMAKTPDAVYTILDNLAPKAVNKAKNEAKDIQAEMAKEGANFTLQPWDWAYYSAKVRNAKFQIDESQVKPYFEFNRVLNDGLFYAMNKLYGITIKPRNDLPVWEQDVTAYEVFDKDGTSLGLFYLDPYARPGKNGGAWMNEAITQSGLLNAHPVIYNALNIPKPAAGQPTLLTFDEVTTMFHEFGHALHGMFSDVKYPSIAGTATARDFVEYPSQFNEDWAINPQVLANYAKHYKTGKAIPTELLNKIMKSHTFNQGHDTTEYLAAAILDMEWHSISADTPISSVEKFEHAALAKHGIAYAPVPPRYKSNYFSHSFSGGYSASYYAYLWTELLAADTFAYMGQHGGLTLENGAKFRKEVLSKGNSEDLMGNYLDYKGSEPTIDALLKRRGLTE</sequence>
<dbReference type="PROSITE" id="PS51257">
    <property type="entry name" value="PROKAR_LIPOPROTEIN"/>
    <property type="match status" value="1"/>
</dbReference>
<dbReference type="Proteomes" id="UP000811844">
    <property type="component" value="Unassembled WGS sequence"/>
</dbReference>
<keyword evidence="4 7" id="KW-0378">Hydrolase</keyword>
<evidence type="ECO:0000256" key="1">
    <source>
        <dbReference type="ARBA" id="ARBA00006040"/>
    </source>
</evidence>
<keyword evidence="11" id="KW-1185">Reference proteome</keyword>
<organism evidence="10 11">
    <name type="scientific">Shewanella intestini</name>
    <dbReference type="NCBI Taxonomy" id="2017544"/>
    <lineage>
        <taxon>Bacteria</taxon>
        <taxon>Pseudomonadati</taxon>
        <taxon>Pseudomonadota</taxon>
        <taxon>Gammaproteobacteria</taxon>
        <taxon>Alteromonadales</taxon>
        <taxon>Shewanellaceae</taxon>
        <taxon>Shewanella</taxon>
    </lineage>
</organism>
<dbReference type="Gene3D" id="3.40.390.10">
    <property type="entry name" value="Collagenase (Catalytic Domain)"/>
    <property type="match status" value="1"/>
</dbReference>
<dbReference type="PANTHER" id="PTHR43660">
    <property type="entry name" value="DIPEPTIDYL CARBOXYPEPTIDASE"/>
    <property type="match status" value="1"/>
</dbReference>
<feature type="chain" id="PRO_5045639736" evidence="8">
    <location>
        <begin position="24"/>
        <end position="709"/>
    </location>
</feature>
<feature type="signal peptide" evidence="8">
    <location>
        <begin position="1"/>
        <end position="23"/>
    </location>
</feature>
<evidence type="ECO:0000313" key="10">
    <source>
        <dbReference type="EMBL" id="MBR9727006.1"/>
    </source>
</evidence>
<comment type="similarity">
    <text evidence="1 7">Belongs to the peptidase M3 family.</text>
</comment>
<evidence type="ECO:0000313" key="11">
    <source>
        <dbReference type="Proteomes" id="UP000811844"/>
    </source>
</evidence>
<keyword evidence="2 7" id="KW-0645">Protease</keyword>
<gene>
    <name evidence="10" type="ORF">G3R48_03230</name>
</gene>
<dbReference type="InterPro" id="IPR034005">
    <property type="entry name" value="M3A_DCP"/>
</dbReference>
<dbReference type="Pfam" id="PF01432">
    <property type="entry name" value="Peptidase_M3"/>
    <property type="match status" value="1"/>
</dbReference>
<evidence type="ECO:0000256" key="6">
    <source>
        <dbReference type="ARBA" id="ARBA00023049"/>
    </source>
</evidence>
<accession>A0ABS5HZ37</accession>
<dbReference type="PANTHER" id="PTHR43660:SF1">
    <property type="entry name" value="DIPEPTIDYL CARBOXYPEPTIDASE"/>
    <property type="match status" value="1"/>
</dbReference>
<evidence type="ECO:0000256" key="2">
    <source>
        <dbReference type="ARBA" id="ARBA00022670"/>
    </source>
</evidence>
<evidence type="ECO:0000256" key="3">
    <source>
        <dbReference type="ARBA" id="ARBA00022723"/>
    </source>
</evidence>
<dbReference type="Gene3D" id="1.10.1370.10">
    <property type="entry name" value="Neurolysin, domain 3"/>
    <property type="match status" value="1"/>
</dbReference>
<keyword evidence="6 7" id="KW-0482">Metalloprotease</keyword>
<evidence type="ECO:0000256" key="4">
    <source>
        <dbReference type="ARBA" id="ARBA00022801"/>
    </source>
</evidence>
<feature type="domain" description="Peptidase M3A/M3B catalytic" evidence="9">
    <location>
        <begin position="262"/>
        <end position="706"/>
    </location>
</feature>
<keyword evidence="5 7" id="KW-0862">Zinc</keyword>
<reference evidence="10 11" key="1">
    <citation type="submission" date="2020-02" db="EMBL/GenBank/DDBJ databases">
        <title>Shewanella WXL01 sp. nov., a marine bacterium isolated from green algae in Luhuitou Fringing Reef (Northern South China Sea).</title>
        <authorList>
            <person name="Wang X."/>
        </authorList>
    </citation>
    <scope>NUCLEOTIDE SEQUENCE [LARGE SCALE GENOMIC DNA]</scope>
    <source>
        <strain evidence="10 11">MCCC 1A01895</strain>
    </source>
</reference>
<dbReference type="CDD" id="cd06456">
    <property type="entry name" value="M3A_DCP"/>
    <property type="match status" value="1"/>
</dbReference>
<evidence type="ECO:0000256" key="7">
    <source>
        <dbReference type="RuleBase" id="RU003435"/>
    </source>
</evidence>
<keyword evidence="3 7" id="KW-0479">Metal-binding</keyword>
<name>A0ABS5HZ37_9GAMM</name>
<dbReference type="InterPro" id="IPR001567">
    <property type="entry name" value="Pept_M3A_M3B_dom"/>
</dbReference>
<dbReference type="RefSeq" id="WP_153663052.1">
    <property type="nucleotide sequence ID" value="NZ_JAAIKR010000002.1"/>
</dbReference>
<dbReference type="SUPFAM" id="SSF55486">
    <property type="entry name" value="Metalloproteases ('zincins'), catalytic domain"/>
    <property type="match status" value="1"/>
</dbReference>
<comment type="caution">
    <text evidence="10">The sequence shown here is derived from an EMBL/GenBank/DDBJ whole genome shotgun (WGS) entry which is preliminary data.</text>
</comment>
<dbReference type="Gene3D" id="1.10.1370.40">
    <property type="match status" value="1"/>
</dbReference>
<comment type="cofactor">
    <cofactor evidence="7">
        <name>Zn(2+)</name>
        <dbReference type="ChEBI" id="CHEBI:29105"/>
    </cofactor>
    <text evidence="7">Binds 1 zinc ion.</text>
</comment>
<proteinExistence type="inferred from homology"/>
<dbReference type="EMBL" id="JAAIKR010000002">
    <property type="protein sequence ID" value="MBR9727006.1"/>
    <property type="molecule type" value="Genomic_DNA"/>
</dbReference>
<evidence type="ECO:0000256" key="5">
    <source>
        <dbReference type="ARBA" id="ARBA00022833"/>
    </source>
</evidence>
<evidence type="ECO:0000256" key="8">
    <source>
        <dbReference type="SAM" id="SignalP"/>
    </source>
</evidence>